<dbReference type="AlphaFoldDB" id="A0A0F9Q2C9"/>
<sequence>MKESPRSKLLRYLNFSDKSGGGDDILFNMYKMGLWETYFFYYPSPYIAMKNAIKRPNTMLIIGVFNCWKKYFGIT</sequence>
<name>A0A0F9Q2C9_9ZZZZ</name>
<dbReference type="EMBL" id="LAZR01004576">
    <property type="protein sequence ID" value="KKN07391.1"/>
    <property type="molecule type" value="Genomic_DNA"/>
</dbReference>
<evidence type="ECO:0000313" key="1">
    <source>
        <dbReference type="EMBL" id="KKN07391.1"/>
    </source>
</evidence>
<proteinExistence type="predicted"/>
<gene>
    <name evidence="1" type="ORF">LCGC14_1067610</name>
</gene>
<organism evidence="1">
    <name type="scientific">marine sediment metagenome</name>
    <dbReference type="NCBI Taxonomy" id="412755"/>
    <lineage>
        <taxon>unclassified sequences</taxon>
        <taxon>metagenomes</taxon>
        <taxon>ecological metagenomes</taxon>
    </lineage>
</organism>
<comment type="caution">
    <text evidence="1">The sequence shown here is derived from an EMBL/GenBank/DDBJ whole genome shotgun (WGS) entry which is preliminary data.</text>
</comment>
<reference evidence="1" key="1">
    <citation type="journal article" date="2015" name="Nature">
        <title>Complex archaea that bridge the gap between prokaryotes and eukaryotes.</title>
        <authorList>
            <person name="Spang A."/>
            <person name="Saw J.H."/>
            <person name="Jorgensen S.L."/>
            <person name="Zaremba-Niedzwiedzka K."/>
            <person name="Martijn J."/>
            <person name="Lind A.E."/>
            <person name="van Eijk R."/>
            <person name="Schleper C."/>
            <person name="Guy L."/>
            <person name="Ettema T.J."/>
        </authorList>
    </citation>
    <scope>NUCLEOTIDE SEQUENCE</scope>
</reference>
<protein>
    <submittedName>
        <fullName evidence="1">Uncharacterized protein</fullName>
    </submittedName>
</protein>
<accession>A0A0F9Q2C9</accession>